<dbReference type="OrthoDB" id="275278at2759"/>
<dbReference type="InterPro" id="IPR036397">
    <property type="entry name" value="RNaseH_sf"/>
</dbReference>
<dbReference type="InterPro" id="IPR012337">
    <property type="entry name" value="RNaseH-like_sf"/>
</dbReference>
<dbReference type="AlphaFoldDB" id="G0R5B6"/>
<dbReference type="Gene3D" id="1.10.150.20">
    <property type="entry name" value="5' to 3' exonuclease, C-terminal subdomain"/>
    <property type="match status" value="1"/>
</dbReference>
<dbReference type="SUPFAM" id="SSF56672">
    <property type="entry name" value="DNA/RNA polymerases"/>
    <property type="match status" value="1"/>
</dbReference>
<dbReference type="CDD" id="cd08640">
    <property type="entry name" value="DNA_pol_A_plastid_like"/>
    <property type="match status" value="1"/>
</dbReference>
<dbReference type="GO" id="GO:0003887">
    <property type="term" value="F:DNA-directed DNA polymerase activity"/>
    <property type="evidence" value="ECO:0007669"/>
    <property type="project" value="InterPro"/>
</dbReference>
<name>G0R5B6_ICHMU</name>
<dbReference type="Pfam" id="PF00476">
    <property type="entry name" value="DNA_pol_A"/>
    <property type="match status" value="2"/>
</dbReference>
<protein>
    <recommendedName>
        <fullName evidence="2">DNA-directed DNA polymerase family A palm domain-containing protein</fullName>
    </recommendedName>
</protein>
<dbReference type="PANTHER" id="PTHR10133:SF27">
    <property type="entry name" value="DNA POLYMERASE NU"/>
    <property type="match status" value="1"/>
</dbReference>
<reference evidence="3 4" key="1">
    <citation type="submission" date="2011-07" db="EMBL/GenBank/DDBJ databases">
        <authorList>
            <person name="Coyne R."/>
            <person name="Brami D."/>
            <person name="Johnson J."/>
            <person name="Hostetler J."/>
            <person name="Hannick L."/>
            <person name="Clark T."/>
            <person name="Cassidy-Hanley D."/>
            <person name="Inman J."/>
        </authorList>
    </citation>
    <scope>NUCLEOTIDE SEQUENCE [LARGE SCALE GENOMIC DNA]</scope>
    <source>
        <strain evidence="3 4">G5</strain>
    </source>
</reference>
<feature type="domain" description="DNA-directed DNA polymerase family A palm" evidence="2">
    <location>
        <begin position="608"/>
        <end position="838"/>
    </location>
</feature>
<accession>G0R5B6</accession>
<dbReference type="InterPro" id="IPR043502">
    <property type="entry name" value="DNA/RNA_pol_sf"/>
</dbReference>
<dbReference type="GO" id="GO:0003677">
    <property type="term" value="F:DNA binding"/>
    <property type="evidence" value="ECO:0007669"/>
    <property type="project" value="InterPro"/>
</dbReference>
<evidence type="ECO:0000259" key="2">
    <source>
        <dbReference type="SMART" id="SM00482"/>
    </source>
</evidence>
<evidence type="ECO:0000313" key="3">
    <source>
        <dbReference type="EMBL" id="EGR27340.1"/>
    </source>
</evidence>
<gene>
    <name evidence="3" type="ORF">IMG5_197550</name>
</gene>
<dbReference type="Proteomes" id="UP000008983">
    <property type="component" value="Unassembled WGS sequence"/>
</dbReference>
<dbReference type="Pfam" id="PF01612">
    <property type="entry name" value="DNA_pol_A_exo1"/>
    <property type="match status" value="1"/>
</dbReference>
<proteinExistence type="predicted"/>
<keyword evidence="1" id="KW-0235">DNA replication</keyword>
<dbReference type="Gene3D" id="1.20.1060.10">
    <property type="entry name" value="Taq DNA Polymerase, Chain T, domain 4"/>
    <property type="match status" value="1"/>
</dbReference>
<evidence type="ECO:0000256" key="1">
    <source>
        <dbReference type="ARBA" id="ARBA00022705"/>
    </source>
</evidence>
<dbReference type="InterPro" id="IPR001098">
    <property type="entry name" value="DNA-dir_DNA_pol_A_palm_dom"/>
</dbReference>
<dbReference type="RefSeq" id="XP_004024224.1">
    <property type="nucleotide sequence ID" value="XM_004024175.1"/>
</dbReference>
<dbReference type="GO" id="GO:0006261">
    <property type="term" value="P:DNA-templated DNA replication"/>
    <property type="evidence" value="ECO:0007669"/>
    <property type="project" value="InterPro"/>
</dbReference>
<dbReference type="STRING" id="857967.G0R5B6"/>
<dbReference type="SMART" id="SM00482">
    <property type="entry name" value="POLAc"/>
    <property type="match status" value="1"/>
</dbReference>
<dbReference type="InterPro" id="IPR002298">
    <property type="entry name" value="DNA_polymerase_A"/>
</dbReference>
<dbReference type="InterPro" id="IPR002562">
    <property type="entry name" value="3'-5'_exonuclease_dom"/>
</dbReference>
<sequence>MSFYNQAIDIADVPGTTIVKTKQQAQYCVKLLQSLKDRVHAWDTETIDIDLKTESAVGNGKIICASAYCGLDVDFGNGPRLFIDNFAQNTNLINIFKEYLEDEKYKKVWHNYGFDRHIFYNHGINVKGFGGDTMHMTRLIDPSRGPKEYSLSSISKFYEDDIIEKKKEILQKTKLFWEKQLENLKRIQLLIESDEVEKISKIDLQQYKLQGKSKEKKLQILTLQQQNAQNKLQSAFFFQRNFLDINIKTNMKQLFAKKKYLKDGREGKTLEFPTVIRMHSDTELINNWVNYSALDAEVTFFLYQVLMTKLQELETNFENMKNMKDLYHKYWLPFGELLTDLERKGFEINIQHLENIQVKANEDIINYQKQFLDWVTHIQPQLEQFNPSSVQQLQHLFFAPFKRVPQAKAKGKKSLSILTEKEQNDINTIYEDDKEGEDNSGYHSDGRKKAVRQIIDEIPQKKIFKVLNIKNVLEIGKKRPLKHTDMEIEGLGLQAISYTETGMPAVDLPVLKILAGNPENGDFGKIGEFYRKQGQEELAQKASKSIQALIQLKQTETLLQTFIIPLRETADKNNRIHCSLNINTETGRISARKPNLLNQPALDKDVYKIRSAFQASKGNKLIVADYGQLELRILAHMTKCKAMLDAFHKGGDFHSRTAMTMYPEIKKEIEEGKLLLEWDKNKGSPPAPLLKDKYSSERKKAKMMNFSIAYGKSAHGFSKDWGCSLQEAQETLEKWFSERQEVKTWQTKTKNIALEKGCSQTLMGRYRNLAKLLNSKSPDSIASHGLRAAINTPIQGGAADLVIAAMVKIQQNQEIKELGYELVLQIHDELILEGPAENAEEALKLVIKIMENPLDMPLLLKMEVDAKIGDNWYQCK</sequence>
<dbReference type="PANTHER" id="PTHR10133">
    <property type="entry name" value="DNA POLYMERASE I"/>
    <property type="match status" value="1"/>
</dbReference>
<dbReference type="SUPFAM" id="SSF53098">
    <property type="entry name" value="Ribonuclease H-like"/>
    <property type="match status" value="1"/>
</dbReference>
<dbReference type="OMA" id="QSNAQEW"/>
<dbReference type="Gene3D" id="3.30.420.10">
    <property type="entry name" value="Ribonuclease H-like superfamily/Ribonuclease H"/>
    <property type="match status" value="2"/>
</dbReference>
<dbReference type="GO" id="GO:0008408">
    <property type="term" value="F:3'-5' exonuclease activity"/>
    <property type="evidence" value="ECO:0007669"/>
    <property type="project" value="InterPro"/>
</dbReference>
<keyword evidence="4" id="KW-1185">Reference proteome</keyword>
<dbReference type="EMBL" id="GL984366">
    <property type="protein sequence ID" value="EGR27340.1"/>
    <property type="molecule type" value="Genomic_DNA"/>
</dbReference>
<dbReference type="GO" id="GO:0006302">
    <property type="term" value="P:double-strand break repair"/>
    <property type="evidence" value="ECO:0007669"/>
    <property type="project" value="TreeGrafter"/>
</dbReference>
<dbReference type="PRINTS" id="PR00868">
    <property type="entry name" value="DNAPOLI"/>
</dbReference>
<dbReference type="Gene3D" id="3.30.70.370">
    <property type="match status" value="1"/>
</dbReference>
<dbReference type="GeneID" id="14903405"/>
<dbReference type="InParanoid" id="G0R5B6"/>
<organism evidence="3 4">
    <name type="scientific">Ichthyophthirius multifiliis</name>
    <name type="common">White spot disease agent</name>
    <name type="synonym">Ich</name>
    <dbReference type="NCBI Taxonomy" id="5932"/>
    <lineage>
        <taxon>Eukaryota</taxon>
        <taxon>Sar</taxon>
        <taxon>Alveolata</taxon>
        <taxon>Ciliophora</taxon>
        <taxon>Intramacronucleata</taxon>
        <taxon>Oligohymenophorea</taxon>
        <taxon>Hymenostomatida</taxon>
        <taxon>Ophryoglenina</taxon>
        <taxon>Ichthyophthirius</taxon>
    </lineage>
</organism>
<evidence type="ECO:0000313" key="4">
    <source>
        <dbReference type="Proteomes" id="UP000008983"/>
    </source>
</evidence>
<dbReference type="eggNOG" id="KOG0950">
    <property type="taxonomic scope" value="Eukaryota"/>
</dbReference>